<protein>
    <submittedName>
        <fullName evidence="1">Oxidative stress survival Svf1-like protein</fullName>
    </submittedName>
</protein>
<name>A0ACB8T9U4_9AGAM</name>
<accession>A0ACB8T9U4</accession>
<comment type="caution">
    <text evidence="1">The sequence shown here is derived from an EMBL/GenBank/DDBJ whole genome shotgun (WGS) entry which is preliminary data.</text>
</comment>
<gene>
    <name evidence="1" type="ORF">BV25DRAFT_1928920</name>
</gene>
<reference evidence="1" key="2">
    <citation type="journal article" date="2022" name="New Phytol.">
        <title>Evolutionary transition to the ectomycorrhizal habit in the genomes of a hyperdiverse lineage of mushroom-forming fungi.</title>
        <authorList>
            <person name="Looney B."/>
            <person name="Miyauchi S."/>
            <person name="Morin E."/>
            <person name="Drula E."/>
            <person name="Courty P.E."/>
            <person name="Kohler A."/>
            <person name="Kuo A."/>
            <person name="LaButti K."/>
            <person name="Pangilinan J."/>
            <person name="Lipzen A."/>
            <person name="Riley R."/>
            <person name="Andreopoulos W."/>
            <person name="He G."/>
            <person name="Johnson J."/>
            <person name="Nolan M."/>
            <person name="Tritt A."/>
            <person name="Barry K.W."/>
            <person name="Grigoriev I.V."/>
            <person name="Nagy L.G."/>
            <person name="Hibbett D."/>
            <person name="Henrissat B."/>
            <person name="Matheny P.B."/>
            <person name="Labbe J."/>
            <person name="Martin F.M."/>
        </authorList>
    </citation>
    <scope>NUCLEOTIDE SEQUENCE</scope>
    <source>
        <strain evidence="1">HHB10654</strain>
    </source>
</reference>
<sequence length="423" mass="45168">MFSSFFSTSPPVDPTAPTFHPVSSRHAPNDLFGELEPQDTEWLCAGGFVTETQVWYALLEDGSSVMCQVIHSSIGLWYPTVQFTFKVFKAKTGEKIWRSVNVSNFAPGADKRSSKADQFTITHKSAPGSEHPESYTISVNLSDDVQISLDVRRPAGVPGFKVGKGPKGGYSYFGPDAENAEGYVVHRFWPQTFTSGHIILSGKAVAVDGPGMFVHAIQGMRPNLVAARWNFANFQSPQHGGVSAIQMEFTTIDAYGGKGAGSGYVAANVGALVVGGKLVAVTAETKWPGEDQPEKAEVVSRATHLNPAKDSETGYSQPTELLFRWAGPSILADAPGTVEGSLTVDVGTPAAPKGLIEKVDVLAEIPTVIKTVVSYVAGTKPYIYQWCNPAKLTLTGPDALVPGLSGGLEVEGYSYNEATFISE</sequence>
<dbReference type="EMBL" id="MU277197">
    <property type="protein sequence ID" value="KAI0064770.1"/>
    <property type="molecule type" value="Genomic_DNA"/>
</dbReference>
<keyword evidence="2" id="KW-1185">Reference proteome</keyword>
<organism evidence="1 2">
    <name type="scientific">Artomyces pyxidatus</name>
    <dbReference type="NCBI Taxonomy" id="48021"/>
    <lineage>
        <taxon>Eukaryota</taxon>
        <taxon>Fungi</taxon>
        <taxon>Dikarya</taxon>
        <taxon>Basidiomycota</taxon>
        <taxon>Agaricomycotina</taxon>
        <taxon>Agaricomycetes</taxon>
        <taxon>Russulales</taxon>
        <taxon>Auriscalpiaceae</taxon>
        <taxon>Artomyces</taxon>
    </lineage>
</organism>
<reference evidence="1" key="1">
    <citation type="submission" date="2021-03" db="EMBL/GenBank/DDBJ databases">
        <authorList>
            <consortium name="DOE Joint Genome Institute"/>
            <person name="Ahrendt S."/>
            <person name="Looney B.P."/>
            <person name="Miyauchi S."/>
            <person name="Morin E."/>
            <person name="Drula E."/>
            <person name="Courty P.E."/>
            <person name="Chicoki N."/>
            <person name="Fauchery L."/>
            <person name="Kohler A."/>
            <person name="Kuo A."/>
            <person name="Labutti K."/>
            <person name="Pangilinan J."/>
            <person name="Lipzen A."/>
            <person name="Riley R."/>
            <person name="Andreopoulos W."/>
            <person name="He G."/>
            <person name="Johnson J."/>
            <person name="Barry K.W."/>
            <person name="Grigoriev I.V."/>
            <person name="Nagy L."/>
            <person name="Hibbett D."/>
            <person name="Henrissat B."/>
            <person name="Matheny P.B."/>
            <person name="Labbe J."/>
            <person name="Martin F."/>
        </authorList>
    </citation>
    <scope>NUCLEOTIDE SEQUENCE</scope>
    <source>
        <strain evidence="1">HHB10654</strain>
    </source>
</reference>
<proteinExistence type="predicted"/>
<evidence type="ECO:0000313" key="2">
    <source>
        <dbReference type="Proteomes" id="UP000814140"/>
    </source>
</evidence>
<dbReference type="Proteomes" id="UP000814140">
    <property type="component" value="Unassembled WGS sequence"/>
</dbReference>
<evidence type="ECO:0000313" key="1">
    <source>
        <dbReference type="EMBL" id="KAI0064770.1"/>
    </source>
</evidence>